<feature type="non-terminal residue" evidence="1">
    <location>
        <position position="1"/>
    </location>
</feature>
<dbReference type="Proteomes" id="UP000748025">
    <property type="component" value="Unassembled WGS sequence"/>
</dbReference>
<dbReference type="EMBL" id="SRPW01003266">
    <property type="protein sequence ID" value="KAG5987576.1"/>
    <property type="molecule type" value="Genomic_DNA"/>
</dbReference>
<comment type="caution">
    <text evidence="1">The sequence shown here is derived from an EMBL/GenBank/DDBJ whole genome shotgun (WGS) entry which is preliminary data.</text>
</comment>
<evidence type="ECO:0000313" key="2">
    <source>
        <dbReference type="Proteomes" id="UP000748025"/>
    </source>
</evidence>
<proteinExistence type="predicted"/>
<feature type="non-terminal residue" evidence="1">
    <location>
        <position position="109"/>
    </location>
</feature>
<reference evidence="1" key="1">
    <citation type="journal article" date="2020" name="bioRxiv">
        <title>Whole genome comparisons of ergot fungi reveals the divergence and evolution of species within the genus Claviceps are the result of varying mechanisms driving genome evolution and host range expansion.</title>
        <authorList>
            <person name="Wyka S.A."/>
            <person name="Mondo S.J."/>
            <person name="Liu M."/>
            <person name="Dettman J."/>
            <person name="Nalam V."/>
            <person name="Broders K.D."/>
        </authorList>
    </citation>
    <scope>NUCLEOTIDE SEQUENCE</scope>
    <source>
        <strain evidence="1">CCC 602</strain>
    </source>
</reference>
<evidence type="ECO:0000313" key="1">
    <source>
        <dbReference type="EMBL" id="KAG5987576.1"/>
    </source>
</evidence>
<dbReference type="AlphaFoldDB" id="A0A9P7N3C5"/>
<accession>A0A9P7N3C5</accession>
<organism evidence="1 2">
    <name type="scientific">Claviceps pusilla</name>
    <dbReference type="NCBI Taxonomy" id="123648"/>
    <lineage>
        <taxon>Eukaryota</taxon>
        <taxon>Fungi</taxon>
        <taxon>Dikarya</taxon>
        <taxon>Ascomycota</taxon>
        <taxon>Pezizomycotina</taxon>
        <taxon>Sordariomycetes</taxon>
        <taxon>Hypocreomycetidae</taxon>
        <taxon>Hypocreales</taxon>
        <taxon>Clavicipitaceae</taxon>
        <taxon>Claviceps</taxon>
    </lineage>
</organism>
<gene>
    <name evidence="1" type="ORF">E4U43_005011</name>
</gene>
<sequence>TEKLSRLGIFTACFDAASRTPPPASHVATSIDSYPLFPVIDGSNLTPRHQVLESDLLGAVSSNGGTPPPHMSAMCFRVPNMSSRRGIDLGMSLVFDRYRGPSNAHAAHA</sequence>
<protein>
    <submittedName>
        <fullName evidence="1">Uncharacterized protein</fullName>
    </submittedName>
</protein>
<name>A0A9P7N3C5_9HYPO</name>
<keyword evidence="2" id="KW-1185">Reference proteome</keyword>